<protein>
    <submittedName>
        <fullName evidence="2">Uncharacterized protein</fullName>
    </submittedName>
</protein>
<feature type="compositionally biased region" description="Basic residues" evidence="1">
    <location>
        <begin position="17"/>
        <end position="26"/>
    </location>
</feature>
<proteinExistence type="predicted"/>
<evidence type="ECO:0000256" key="1">
    <source>
        <dbReference type="SAM" id="MobiDB-lite"/>
    </source>
</evidence>
<name>A0AAQ3PKI4_PASNO</name>
<evidence type="ECO:0000313" key="3">
    <source>
        <dbReference type="Proteomes" id="UP001341281"/>
    </source>
</evidence>
<dbReference type="EMBL" id="CP144745">
    <property type="protein sequence ID" value="WVZ50964.1"/>
    <property type="molecule type" value="Genomic_DNA"/>
</dbReference>
<evidence type="ECO:0000313" key="2">
    <source>
        <dbReference type="EMBL" id="WVZ50964.1"/>
    </source>
</evidence>
<feature type="region of interest" description="Disordered" evidence="1">
    <location>
        <begin position="17"/>
        <end position="38"/>
    </location>
</feature>
<feature type="compositionally biased region" description="Low complexity" evidence="1">
    <location>
        <begin position="27"/>
        <end position="37"/>
    </location>
</feature>
<keyword evidence="3" id="KW-1185">Reference proteome</keyword>
<reference evidence="2 3" key="1">
    <citation type="submission" date="2024-02" db="EMBL/GenBank/DDBJ databases">
        <title>High-quality chromosome-scale genome assembly of Pensacola bahiagrass (Paspalum notatum Flugge var. saurae).</title>
        <authorList>
            <person name="Vega J.M."/>
            <person name="Podio M."/>
            <person name="Orjuela J."/>
            <person name="Siena L.A."/>
            <person name="Pessino S.C."/>
            <person name="Combes M.C."/>
            <person name="Mariac C."/>
            <person name="Albertini E."/>
            <person name="Pupilli F."/>
            <person name="Ortiz J.P.A."/>
            <person name="Leblanc O."/>
        </authorList>
    </citation>
    <scope>NUCLEOTIDE SEQUENCE [LARGE SCALE GENOMIC DNA]</scope>
    <source>
        <strain evidence="2">R1</strain>
        <tissue evidence="2">Leaf</tissue>
    </source>
</reference>
<accession>A0AAQ3PKI4</accession>
<feature type="compositionally biased region" description="Pro residues" evidence="1">
    <location>
        <begin position="371"/>
        <end position="380"/>
    </location>
</feature>
<dbReference type="Proteomes" id="UP001341281">
    <property type="component" value="Chromosome 01"/>
</dbReference>
<gene>
    <name evidence="2" type="ORF">U9M48_002162</name>
</gene>
<feature type="region of interest" description="Disordered" evidence="1">
    <location>
        <begin position="363"/>
        <end position="397"/>
    </location>
</feature>
<organism evidence="2 3">
    <name type="scientific">Paspalum notatum var. saurae</name>
    <dbReference type="NCBI Taxonomy" id="547442"/>
    <lineage>
        <taxon>Eukaryota</taxon>
        <taxon>Viridiplantae</taxon>
        <taxon>Streptophyta</taxon>
        <taxon>Embryophyta</taxon>
        <taxon>Tracheophyta</taxon>
        <taxon>Spermatophyta</taxon>
        <taxon>Magnoliopsida</taxon>
        <taxon>Liliopsida</taxon>
        <taxon>Poales</taxon>
        <taxon>Poaceae</taxon>
        <taxon>PACMAD clade</taxon>
        <taxon>Panicoideae</taxon>
        <taxon>Andropogonodae</taxon>
        <taxon>Paspaleae</taxon>
        <taxon>Paspalinae</taxon>
        <taxon>Paspalum</taxon>
    </lineage>
</organism>
<sequence length="397" mass="41275">MVIKHILVPLWKPGRFGKRRGRRGSRHPGSGSSRSSSMVDALGRAGSRWPCASVRCGGRSPILTLGVRRSGPSSCLGAISLQTWSLRLTDGPRWYIDAITAPRLSLLSIVCGGSLARSPRARGSLLQLLVEGACGRGLPRTVALLSLQRRRSPCAGLLAFASSAQECSGDVASCRSLSAGSIPVRSLVRCPSLPHFIYGAGKGMAAPWLVVGSPGWDRMVMDGCIGFGRSVGDVPTSCMGTPAACSRTCLDPCSTKPQDAGCSPGLELDPMAWAPDPCSLGLAFDPMIVELEAARAPSSPILSGCSFEESEDLSFALAASPFPPSMVMSVTGERVDPMVVELEATLGNALVMPSSPPLFECPFAERDGPTFGPPVSPLPPSTGSSVAGCPDARVGSP</sequence>
<dbReference type="AlphaFoldDB" id="A0AAQ3PKI4"/>